<evidence type="ECO:0000256" key="3">
    <source>
        <dbReference type="ARBA" id="ARBA00022714"/>
    </source>
</evidence>
<evidence type="ECO:0000313" key="11">
    <source>
        <dbReference type="Proteomes" id="UP001165263"/>
    </source>
</evidence>
<dbReference type="InterPro" id="IPR001663">
    <property type="entry name" value="Rng_hydr_dOase-A"/>
</dbReference>
<evidence type="ECO:0000256" key="5">
    <source>
        <dbReference type="ARBA" id="ARBA00023002"/>
    </source>
</evidence>
<dbReference type="GO" id="GO:0051213">
    <property type="term" value="F:dioxygenase activity"/>
    <property type="evidence" value="ECO:0007669"/>
    <property type="project" value="UniProtKB-KW"/>
</dbReference>
<evidence type="ECO:0000313" key="10">
    <source>
        <dbReference type="EMBL" id="MCS0631234.1"/>
    </source>
</evidence>
<keyword evidence="3" id="KW-0001">2Fe-2S</keyword>
<dbReference type="SUPFAM" id="SSF50022">
    <property type="entry name" value="ISP domain"/>
    <property type="match status" value="1"/>
</dbReference>
<keyword evidence="10" id="KW-0223">Dioxygenase</keyword>
<keyword evidence="6" id="KW-0408">Iron</keyword>
<dbReference type="PROSITE" id="PS00570">
    <property type="entry name" value="RING_HYDROXYL_ALPHA"/>
    <property type="match status" value="1"/>
</dbReference>
<evidence type="ECO:0000256" key="8">
    <source>
        <dbReference type="ARBA" id="ARBA00023027"/>
    </source>
</evidence>
<dbReference type="CDD" id="cd00680">
    <property type="entry name" value="RHO_alpha_C"/>
    <property type="match status" value="1"/>
</dbReference>
<protein>
    <submittedName>
        <fullName evidence="10">Aromatic ring-hydroxylating dioxygenase subunit alpha</fullName>
    </submittedName>
</protein>
<evidence type="ECO:0000256" key="4">
    <source>
        <dbReference type="ARBA" id="ARBA00022723"/>
    </source>
</evidence>
<dbReference type="Gene3D" id="2.102.10.10">
    <property type="entry name" value="Rieske [2Fe-2S] iron-sulphur domain"/>
    <property type="match status" value="1"/>
</dbReference>
<dbReference type="Pfam" id="PF00355">
    <property type="entry name" value="Rieske"/>
    <property type="match status" value="1"/>
</dbReference>
<dbReference type="PANTHER" id="PTHR43756:SF5">
    <property type="entry name" value="CHOLINE MONOOXYGENASE, CHLOROPLASTIC"/>
    <property type="match status" value="1"/>
</dbReference>
<dbReference type="EMBL" id="JANUHC010000006">
    <property type="protein sequence ID" value="MCS0631234.1"/>
    <property type="molecule type" value="Genomic_DNA"/>
</dbReference>
<gene>
    <name evidence="10" type="ORF">NX786_18030</name>
</gene>
<comment type="cofactor">
    <cofactor evidence="1">
        <name>Fe cation</name>
        <dbReference type="ChEBI" id="CHEBI:24875"/>
    </cofactor>
</comment>
<dbReference type="PANTHER" id="PTHR43756">
    <property type="entry name" value="CHOLINE MONOOXYGENASE, CHLOROPLASTIC"/>
    <property type="match status" value="1"/>
</dbReference>
<proteinExistence type="inferred from homology"/>
<evidence type="ECO:0000256" key="7">
    <source>
        <dbReference type="ARBA" id="ARBA00023014"/>
    </source>
</evidence>
<dbReference type="RefSeq" id="WP_259450315.1">
    <property type="nucleotide sequence ID" value="NZ_CP119520.1"/>
</dbReference>
<dbReference type="InterPro" id="IPR015881">
    <property type="entry name" value="ARHD_Rieske_2Fe_2S"/>
</dbReference>
<dbReference type="InterPro" id="IPR015879">
    <property type="entry name" value="Ring_hydroxy_dOase_asu_C_dom"/>
</dbReference>
<evidence type="ECO:0000256" key="2">
    <source>
        <dbReference type="ARBA" id="ARBA00008751"/>
    </source>
</evidence>
<dbReference type="SUPFAM" id="SSF55961">
    <property type="entry name" value="Bet v1-like"/>
    <property type="match status" value="1"/>
</dbReference>
<keyword evidence="8" id="KW-0520">NAD</keyword>
<keyword evidence="4" id="KW-0479">Metal-binding</keyword>
<sequence>MMNDMVIGANLGQGGAKDSFTTALGLGTGPVPVDSYISPEFFELERTRVFGRAWLYVGRTDQLPDADSFFVKKIEVCKASVLVMRNAAGKVQAFHNVCSHRGNLVVTEQSGNSKLHRCAYHGWAYGSDGSLAGVPDQKNFFQLNKKECGLTPIATDVWEGWIFINLQREPEISLKEFLGPYAESYAGVPYGEGHETLVIEARFKANWKLIMDAFSESYHVPAIHPATLAPGFSHPVHNKYARPLSGNTFGLHSAWSAYGNPEYAPPPNSEVERLACKVDTGGLLGSDVNDEVLRLRAHPAINPTKETCWSADVTAIFPNFNIDYSTGGYWTHEFWPISRNETHWILTIRIPKANSVRRRLQLEHYAARWCEIVLEDVTNCESIQKGLESGAKDVMYLQDGEFMIRHQQEILRKWVNAQTVAEAMK</sequence>
<comment type="similarity">
    <text evidence="2">Belongs to the bacterial ring-hydroxylating dioxygenase alpha subunit family.</text>
</comment>
<feature type="domain" description="Rieske" evidence="9">
    <location>
        <begin position="54"/>
        <end position="164"/>
    </location>
</feature>
<keyword evidence="11" id="KW-1185">Reference proteome</keyword>
<keyword evidence="5" id="KW-0560">Oxidoreductase</keyword>
<dbReference type="Pfam" id="PF00848">
    <property type="entry name" value="Ring_hydroxyl_A"/>
    <property type="match status" value="1"/>
</dbReference>
<evidence type="ECO:0000256" key="1">
    <source>
        <dbReference type="ARBA" id="ARBA00001962"/>
    </source>
</evidence>
<dbReference type="CDD" id="cd03469">
    <property type="entry name" value="Rieske_RO_Alpha_N"/>
    <property type="match status" value="1"/>
</dbReference>
<reference evidence="10" key="1">
    <citation type="submission" date="2022-08" db="EMBL/GenBank/DDBJ databases">
        <title>Reclassification of Massilia species as members of the genera Telluria, Duganella, Pseudoduganella, Mokoshia gen. nov. and Zemynaea gen. nov. using orthogonal and non-orthogonal genome-based approaches.</title>
        <authorList>
            <person name="Bowman J.P."/>
        </authorList>
    </citation>
    <scope>NUCLEOTIDE SEQUENCE</scope>
    <source>
        <strain evidence="10">LMG 11547</strain>
    </source>
</reference>
<evidence type="ECO:0000259" key="9">
    <source>
        <dbReference type="PROSITE" id="PS51296"/>
    </source>
</evidence>
<accession>A0ABT2C3M1</accession>
<dbReference type="PRINTS" id="PR00090">
    <property type="entry name" value="RNGDIOXGNASE"/>
</dbReference>
<organism evidence="10 11">
    <name type="scientific">Telluria mixta</name>
    <dbReference type="NCBI Taxonomy" id="34071"/>
    <lineage>
        <taxon>Bacteria</taxon>
        <taxon>Pseudomonadati</taxon>
        <taxon>Pseudomonadota</taxon>
        <taxon>Betaproteobacteria</taxon>
        <taxon>Burkholderiales</taxon>
        <taxon>Oxalobacteraceae</taxon>
        <taxon>Telluria group</taxon>
        <taxon>Telluria</taxon>
    </lineage>
</organism>
<dbReference type="InterPro" id="IPR017941">
    <property type="entry name" value="Rieske_2Fe-2S"/>
</dbReference>
<dbReference type="Proteomes" id="UP001165263">
    <property type="component" value="Unassembled WGS sequence"/>
</dbReference>
<name>A0ABT2C3M1_9BURK</name>
<dbReference type="InterPro" id="IPR036922">
    <property type="entry name" value="Rieske_2Fe-2S_sf"/>
</dbReference>
<dbReference type="PROSITE" id="PS51296">
    <property type="entry name" value="RIESKE"/>
    <property type="match status" value="1"/>
</dbReference>
<dbReference type="Gene3D" id="3.90.380.10">
    <property type="entry name" value="Naphthalene 1,2-dioxygenase Alpha Subunit, Chain A, domain 1"/>
    <property type="match status" value="1"/>
</dbReference>
<comment type="caution">
    <text evidence="10">The sequence shown here is derived from an EMBL/GenBank/DDBJ whole genome shotgun (WGS) entry which is preliminary data.</text>
</comment>
<keyword evidence="7" id="KW-0411">Iron-sulfur</keyword>
<evidence type="ECO:0000256" key="6">
    <source>
        <dbReference type="ARBA" id="ARBA00023004"/>
    </source>
</evidence>